<name>A0ABV0GBY7_9BURK</name>
<evidence type="ECO:0000313" key="3">
    <source>
        <dbReference type="Proteomes" id="UP001462640"/>
    </source>
</evidence>
<evidence type="ECO:0000256" key="1">
    <source>
        <dbReference type="SAM" id="SignalP"/>
    </source>
</evidence>
<reference evidence="2 3" key="1">
    <citation type="submission" date="2024-05" db="EMBL/GenBank/DDBJ databases">
        <title>Roseateles sp. 2.12 16S ribosomal RNA gene Genome sequencing and assembly.</title>
        <authorList>
            <person name="Woo H."/>
        </authorList>
    </citation>
    <scope>NUCLEOTIDE SEQUENCE [LARGE SCALE GENOMIC DNA]</scope>
    <source>
        <strain evidence="2 3">2.12</strain>
    </source>
</reference>
<dbReference type="Proteomes" id="UP001462640">
    <property type="component" value="Unassembled WGS sequence"/>
</dbReference>
<accession>A0ABV0GBY7</accession>
<proteinExistence type="predicted"/>
<keyword evidence="3" id="KW-1185">Reference proteome</keyword>
<keyword evidence="1" id="KW-0732">Signal</keyword>
<gene>
    <name evidence="2" type="ORF">ABDJ40_07325</name>
</gene>
<feature type="chain" id="PRO_5047221835" description="DUF1329 domain-containing protein" evidence="1">
    <location>
        <begin position="39"/>
        <end position="301"/>
    </location>
</feature>
<evidence type="ECO:0008006" key="4">
    <source>
        <dbReference type="Google" id="ProtNLM"/>
    </source>
</evidence>
<protein>
    <recommendedName>
        <fullName evidence="4">DUF1329 domain-containing protein</fullName>
    </recommendedName>
</protein>
<evidence type="ECO:0000313" key="2">
    <source>
        <dbReference type="EMBL" id="MEO3712577.1"/>
    </source>
</evidence>
<sequence length="301" mass="34186">MPLARHPRVPRKRPGAPSTRLRAAGCWAWLALSLTLNACSKPAEDKEVQAREAAYKEKYAKAKALFEERCKTAGVVVKRTVKDVEGIELIKVRPKLEWGDKAYFDPMFEGAAMADEAQGDSYIASFLYWEFRNPHTPDRRGVIKPPGTKPGLNEEAPRMGYRYVDVRDQSGYQRWRYQAVRGLRDPEWLARASWAEDLERSPQSGKPAPFAIDYEDIVDPADRAYWVAGTRIKIIDQSNGEVIAQLTRYVWDPGFGGSTTGRWPWQHANARESQQCPISRGDLSYVTRYFVDSVTIPKMGD</sequence>
<feature type="signal peptide" evidence="1">
    <location>
        <begin position="1"/>
        <end position="38"/>
    </location>
</feature>
<comment type="caution">
    <text evidence="2">The sequence shown here is derived from an EMBL/GenBank/DDBJ whole genome shotgun (WGS) entry which is preliminary data.</text>
</comment>
<dbReference type="RefSeq" id="WP_347608183.1">
    <property type="nucleotide sequence ID" value="NZ_JBDPZC010000002.1"/>
</dbReference>
<organism evidence="2 3">
    <name type="scientific">Roseateles flavus</name>
    <dbReference type="NCBI Taxonomy" id="3149041"/>
    <lineage>
        <taxon>Bacteria</taxon>
        <taxon>Pseudomonadati</taxon>
        <taxon>Pseudomonadota</taxon>
        <taxon>Betaproteobacteria</taxon>
        <taxon>Burkholderiales</taxon>
        <taxon>Sphaerotilaceae</taxon>
        <taxon>Roseateles</taxon>
    </lineage>
</organism>
<dbReference type="EMBL" id="JBDPZC010000002">
    <property type="protein sequence ID" value="MEO3712577.1"/>
    <property type="molecule type" value="Genomic_DNA"/>
</dbReference>